<dbReference type="InterPro" id="IPR002686">
    <property type="entry name" value="Transposase_17"/>
</dbReference>
<dbReference type="GO" id="GO:0004803">
    <property type="term" value="F:transposase activity"/>
    <property type="evidence" value="ECO:0007669"/>
    <property type="project" value="InterPro"/>
</dbReference>
<dbReference type="OrthoDB" id="9798161at2"/>
<organism evidence="2 3">
    <name type="scientific">Secundilactobacillus malefermentans</name>
    <dbReference type="NCBI Taxonomy" id="176292"/>
    <lineage>
        <taxon>Bacteria</taxon>
        <taxon>Bacillati</taxon>
        <taxon>Bacillota</taxon>
        <taxon>Bacilli</taxon>
        <taxon>Lactobacillales</taxon>
        <taxon>Lactobacillaceae</taxon>
        <taxon>Secundilactobacillus</taxon>
    </lineage>
</organism>
<dbReference type="GO" id="GO:0006313">
    <property type="term" value="P:DNA transposition"/>
    <property type="evidence" value="ECO:0007669"/>
    <property type="project" value="InterPro"/>
</dbReference>
<dbReference type="AlphaFoldDB" id="A0A4R5NM32"/>
<reference evidence="2 3" key="1">
    <citation type="journal article" date="2019" name="Appl. Microbiol. Biotechnol.">
        <title>Uncovering carbohydrate metabolism through a genotype-phenotype association study of 56 lactic acid bacteria genomes.</title>
        <authorList>
            <person name="Buron-Moles G."/>
            <person name="Chailyan A."/>
            <person name="Dolejs I."/>
            <person name="Forster J."/>
            <person name="Miks M.H."/>
        </authorList>
    </citation>
    <scope>NUCLEOTIDE SEQUENCE [LARGE SCALE GENOMIC DNA]</scope>
    <source>
        <strain evidence="2 3">ATCC 49373</strain>
    </source>
</reference>
<evidence type="ECO:0000259" key="1">
    <source>
        <dbReference type="SMART" id="SM01321"/>
    </source>
</evidence>
<dbReference type="NCBIfam" id="NF033573">
    <property type="entry name" value="transpos_IS200"/>
    <property type="match status" value="1"/>
</dbReference>
<dbReference type="PANTHER" id="PTHR33360:SF2">
    <property type="entry name" value="TRANSPOSASE FOR INSERTION SEQUENCE ELEMENT IS200"/>
    <property type="match status" value="1"/>
</dbReference>
<proteinExistence type="predicted"/>
<feature type="domain" description="Transposase IS200-like" evidence="1">
    <location>
        <begin position="14"/>
        <end position="137"/>
    </location>
</feature>
<dbReference type="Proteomes" id="UP000294854">
    <property type="component" value="Unassembled WGS sequence"/>
</dbReference>
<evidence type="ECO:0000313" key="3">
    <source>
        <dbReference type="Proteomes" id="UP000294854"/>
    </source>
</evidence>
<accession>A0A4R5NM32</accession>
<comment type="caution">
    <text evidence="2">The sequence shown here is derived from an EMBL/GenBank/DDBJ whole genome shotgun (WGS) entry which is preliminary data.</text>
</comment>
<dbReference type="EMBL" id="PUFO01000061">
    <property type="protein sequence ID" value="TDG76247.1"/>
    <property type="molecule type" value="Genomic_DNA"/>
</dbReference>
<evidence type="ECO:0000313" key="2">
    <source>
        <dbReference type="EMBL" id="TDG76247.1"/>
    </source>
</evidence>
<protein>
    <recommendedName>
        <fullName evidence="1">Transposase IS200-like domain-containing protein</fullName>
    </recommendedName>
</protein>
<name>A0A4R5NM32_9LACO</name>
<dbReference type="SUPFAM" id="SSF143422">
    <property type="entry name" value="Transposase IS200-like"/>
    <property type="match status" value="1"/>
</dbReference>
<sequence>MEDNKRLTYGRTSVYNLNYHIIWGTKYRNKILKGSVEESLKSILYEIAKDYDFHIDHMEVGKDDHIHLLVSAPPKISVTNIVRLLKGISARKLFQEHPELSNSYWKKIGKHLWSSSYFVESIGVTNQYAVTKYIDDQRRKEKSLNDSKSD</sequence>
<dbReference type="SMART" id="SM01321">
    <property type="entry name" value="Y1_Tnp"/>
    <property type="match status" value="1"/>
</dbReference>
<dbReference type="PANTHER" id="PTHR33360">
    <property type="entry name" value="TRANSPOSASE FOR INSERTION SEQUENCE ELEMENT IS200"/>
    <property type="match status" value="1"/>
</dbReference>
<dbReference type="Pfam" id="PF01797">
    <property type="entry name" value="Y1_Tnp"/>
    <property type="match status" value="1"/>
</dbReference>
<dbReference type="RefSeq" id="WP_010619803.1">
    <property type="nucleotide sequence ID" value="NZ_CP042371.1"/>
</dbReference>
<dbReference type="GO" id="GO:0003677">
    <property type="term" value="F:DNA binding"/>
    <property type="evidence" value="ECO:0007669"/>
    <property type="project" value="InterPro"/>
</dbReference>
<gene>
    <name evidence="2" type="ORF">C5L31_000860</name>
</gene>
<dbReference type="InterPro" id="IPR036515">
    <property type="entry name" value="Transposase_17_sf"/>
</dbReference>
<dbReference type="Gene3D" id="3.30.70.1290">
    <property type="entry name" value="Transposase IS200-like"/>
    <property type="match status" value="1"/>
</dbReference>
<keyword evidence="3" id="KW-1185">Reference proteome</keyword>